<dbReference type="RefSeq" id="WP_138076978.1">
    <property type="nucleotide sequence ID" value="NZ_VAJM01000003.1"/>
</dbReference>
<protein>
    <recommendedName>
        <fullName evidence="3">Lipocalin-like domain-containing protein</fullName>
    </recommendedName>
</protein>
<sequence length="121" mass="13401">MTDLTSLYDVNLPALAATQLLGPWRIVQLRAAPAAEPLWGEATHLHLDADTLRLQSNDSPPLSGTWHLQRHAQLGQPFLVLHLPDGSAQALITRLRRSPDGSVRQMVLYFQSGLELQLTHP</sequence>
<dbReference type="Proteomes" id="UP000305517">
    <property type="component" value="Unassembled WGS sequence"/>
</dbReference>
<name>A0A5R8WTC3_9BACT</name>
<keyword evidence="2" id="KW-1185">Reference proteome</keyword>
<proteinExistence type="predicted"/>
<dbReference type="OrthoDB" id="882976at2"/>
<reference evidence="1 2" key="1">
    <citation type="submission" date="2019-05" db="EMBL/GenBank/DDBJ databases">
        <title>Hymenobacter edaphi sp. nov., isolated from abandoned arsenic-contaminated farmland soil.</title>
        <authorList>
            <person name="Nie L."/>
        </authorList>
    </citation>
    <scope>NUCLEOTIDE SEQUENCE [LARGE SCALE GENOMIC DNA]</scope>
    <source>
        <strain evidence="1 2">1-3-3-8</strain>
    </source>
</reference>
<gene>
    <name evidence="1" type="ORF">FDY95_09165</name>
</gene>
<evidence type="ECO:0000313" key="1">
    <source>
        <dbReference type="EMBL" id="TLM94176.1"/>
    </source>
</evidence>
<dbReference type="EMBL" id="VAJM01000003">
    <property type="protein sequence ID" value="TLM94176.1"/>
    <property type="molecule type" value="Genomic_DNA"/>
</dbReference>
<dbReference type="AlphaFoldDB" id="A0A5R8WTC3"/>
<accession>A0A5R8WTC3</accession>
<evidence type="ECO:0000313" key="2">
    <source>
        <dbReference type="Proteomes" id="UP000305517"/>
    </source>
</evidence>
<organism evidence="1 2">
    <name type="scientific">Hymenobacter jeollabukensis</name>
    <dbReference type="NCBI Taxonomy" id="2025313"/>
    <lineage>
        <taxon>Bacteria</taxon>
        <taxon>Pseudomonadati</taxon>
        <taxon>Bacteroidota</taxon>
        <taxon>Cytophagia</taxon>
        <taxon>Cytophagales</taxon>
        <taxon>Hymenobacteraceae</taxon>
        <taxon>Hymenobacter</taxon>
    </lineage>
</organism>
<comment type="caution">
    <text evidence="1">The sequence shown here is derived from an EMBL/GenBank/DDBJ whole genome shotgun (WGS) entry which is preliminary data.</text>
</comment>
<evidence type="ECO:0008006" key="3">
    <source>
        <dbReference type="Google" id="ProtNLM"/>
    </source>
</evidence>